<dbReference type="Proteomes" id="UP000001568">
    <property type="component" value="Chromosome 2"/>
</dbReference>
<dbReference type="EMBL" id="CP000582">
    <property type="protein sequence ID" value="ABO94353.1"/>
    <property type="molecule type" value="Genomic_DNA"/>
</dbReference>
<evidence type="ECO:0000313" key="1">
    <source>
        <dbReference type="EMBL" id="ABO94353.1"/>
    </source>
</evidence>
<dbReference type="KEGG" id="olu:OSTLU_29853"/>
<accession>A4RTK1</accession>
<dbReference type="RefSeq" id="XP_001416061.1">
    <property type="nucleotide sequence ID" value="XM_001416024.1"/>
</dbReference>
<sequence>MCATEVKRSSPPLSKERLRQSRGRFCRKSVLGWTRTFGRRNDSAAAVRCTKPREV</sequence>
<reference evidence="1 2" key="1">
    <citation type="journal article" date="2007" name="Proc. Natl. Acad. Sci. U.S.A.">
        <title>The tiny eukaryote Ostreococcus provides genomic insights into the paradox of plankton speciation.</title>
        <authorList>
            <person name="Palenik B."/>
            <person name="Grimwood J."/>
            <person name="Aerts A."/>
            <person name="Rouze P."/>
            <person name="Salamov A."/>
            <person name="Putnam N."/>
            <person name="Dupont C."/>
            <person name="Jorgensen R."/>
            <person name="Derelle E."/>
            <person name="Rombauts S."/>
            <person name="Zhou K."/>
            <person name="Otillar R."/>
            <person name="Merchant S.S."/>
            <person name="Podell S."/>
            <person name="Gaasterland T."/>
            <person name="Napoli C."/>
            <person name="Gendler K."/>
            <person name="Manuell A."/>
            <person name="Tai V."/>
            <person name="Vallon O."/>
            <person name="Piganeau G."/>
            <person name="Jancek S."/>
            <person name="Heijde M."/>
            <person name="Jabbari K."/>
            <person name="Bowler C."/>
            <person name="Lohr M."/>
            <person name="Robbens S."/>
            <person name="Werner G."/>
            <person name="Dubchak I."/>
            <person name="Pazour G.J."/>
            <person name="Ren Q."/>
            <person name="Paulsen I."/>
            <person name="Delwiche C."/>
            <person name="Schmutz J."/>
            <person name="Rokhsar D."/>
            <person name="Van de Peer Y."/>
            <person name="Moreau H."/>
            <person name="Grigoriev I.V."/>
        </authorList>
    </citation>
    <scope>NUCLEOTIDE SEQUENCE [LARGE SCALE GENOMIC DNA]</scope>
    <source>
        <strain evidence="1 2">CCE9901</strain>
    </source>
</reference>
<dbReference type="GeneID" id="5000116"/>
<dbReference type="OrthoDB" id="10501629at2759"/>
<evidence type="ECO:0000313" key="2">
    <source>
        <dbReference type="Proteomes" id="UP000001568"/>
    </source>
</evidence>
<organism evidence="1 2">
    <name type="scientific">Ostreococcus lucimarinus (strain CCE9901)</name>
    <dbReference type="NCBI Taxonomy" id="436017"/>
    <lineage>
        <taxon>Eukaryota</taxon>
        <taxon>Viridiplantae</taxon>
        <taxon>Chlorophyta</taxon>
        <taxon>Mamiellophyceae</taxon>
        <taxon>Mamiellales</taxon>
        <taxon>Bathycoccaceae</taxon>
        <taxon>Ostreococcus</taxon>
    </lineage>
</organism>
<gene>
    <name evidence="1" type="ORF">OSTLU_29853</name>
</gene>
<name>A4RTK1_OSTLU</name>
<proteinExistence type="predicted"/>
<dbReference type="AlphaFoldDB" id="A4RTK1"/>
<dbReference type="HOGENOM" id="CLU_3035770_0_0_1"/>
<protein>
    <submittedName>
        <fullName evidence="1">Uncharacterized protein</fullName>
    </submittedName>
</protein>
<dbReference type="Gramene" id="ABO94353">
    <property type="protein sequence ID" value="ABO94353"/>
    <property type="gene ID" value="OSTLU_29853"/>
</dbReference>
<keyword evidence="2" id="KW-1185">Reference proteome</keyword>